<dbReference type="SUPFAM" id="SSF109604">
    <property type="entry name" value="HD-domain/PDEase-like"/>
    <property type="match status" value="1"/>
</dbReference>
<dbReference type="Gene3D" id="1.10.3210.30">
    <property type="match status" value="1"/>
</dbReference>
<dbReference type="InterPro" id="IPR027417">
    <property type="entry name" value="P-loop_NTPase"/>
</dbReference>
<dbReference type="RefSeq" id="WP_115590528.1">
    <property type="nucleotide sequence ID" value="NZ_UFRN01000002.1"/>
</dbReference>
<evidence type="ECO:0000256" key="1">
    <source>
        <dbReference type="ARBA" id="ARBA00006847"/>
    </source>
</evidence>
<dbReference type="GO" id="GO:0051607">
    <property type="term" value="P:defense response to virus"/>
    <property type="evidence" value="ECO:0007669"/>
    <property type="project" value="UniProtKB-KW"/>
</dbReference>
<dbReference type="EMBL" id="UFRN01000002">
    <property type="protein sequence ID" value="SUT93335.1"/>
    <property type="molecule type" value="Genomic_DNA"/>
</dbReference>
<dbReference type="GO" id="GO:0005524">
    <property type="term" value="F:ATP binding"/>
    <property type="evidence" value="ECO:0007669"/>
    <property type="project" value="UniProtKB-KW"/>
</dbReference>
<dbReference type="GO" id="GO:0016787">
    <property type="term" value="F:hydrolase activity"/>
    <property type="evidence" value="ECO:0007669"/>
    <property type="project" value="UniProtKB-KW"/>
</dbReference>
<evidence type="ECO:0000256" key="7">
    <source>
        <dbReference type="ARBA" id="ARBA00022840"/>
    </source>
</evidence>
<evidence type="ECO:0000313" key="11">
    <source>
        <dbReference type="Proteomes" id="UP000254253"/>
    </source>
</evidence>
<dbReference type="GO" id="GO:0046872">
    <property type="term" value="F:metal ion binding"/>
    <property type="evidence" value="ECO:0007669"/>
    <property type="project" value="UniProtKB-KW"/>
</dbReference>
<dbReference type="InterPro" id="IPR038257">
    <property type="entry name" value="CRISPR-assoc_Cas3_HD_sf"/>
</dbReference>
<dbReference type="Pfam" id="PF22590">
    <property type="entry name" value="Cas3-like_C_2"/>
    <property type="match status" value="1"/>
</dbReference>
<evidence type="ECO:0000256" key="4">
    <source>
        <dbReference type="ARBA" id="ARBA00022741"/>
    </source>
</evidence>
<comment type="similarity">
    <text evidence="2">In the central section; belongs to the CRISPR-associated helicase Cas3 family.</text>
</comment>
<keyword evidence="4" id="KW-0547">Nucleotide-binding</keyword>
<dbReference type="Proteomes" id="UP000254253">
    <property type="component" value="Unassembled WGS sequence"/>
</dbReference>
<evidence type="ECO:0000313" key="10">
    <source>
        <dbReference type="EMBL" id="SUT93335.1"/>
    </source>
</evidence>
<dbReference type="NCBIfam" id="TIGR02562">
    <property type="entry name" value="cas3_yersinia"/>
    <property type="match status" value="1"/>
</dbReference>
<keyword evidence="3" id="KW-0479">Metal-binding</keyword>
<keyword evidence="8" id="KW-0051">Antiviral defense</keyword>
<keyword evidence="11" id="KW-1185">Reference proteome</keyword>
<keyword evidence="7" id="KW-0067">ATP-binding</keyword>
<keyword evidence="6 10" id="KW-0347">Helicase</keyword>
<dbReference type="SUPFAM" id="SSF52540">
    <property type="entry name" value="P-loop containing nucleoside triphosphate hydrolases"/>
    <property type="match status" value="1"/>
</dbReference>
<dbReference type="PROSITE" id="PS51643">
    <property type="entry name" value="HD_CAS3"/>
    <property type="match status" value="1"/>
</dbReference>
<accession>A0A380TYQ2</accession>
<gene>
    <name evidence="10" type="ORF">NCTC4191_01162</name>
</gene>
<reference evidence="10 11" key="1">
    <citation type="submission" date="2018-06" db="EMBL/GenBank/DDBJ databases">
        <authorList>
            <consortium name="Pathogen Informatics"/>
            <person name="Doyle S."/>
        </authorList>
    </citation>
    <scope>NUCLEOTIDE SEQUENCE [LARGE SCALE GENOMIC DNA]</scope>
    <source>
        <strain evidence="10 11">NCTC4191</strain>
    </source>
</reference>
<keyword evidence="5" id="KW-0378">Hydrolase</keyword>
<dbReference type="InterPro" id="IPR013395">
    <property type="entry name" value="CRISPR-assoc_Cas3_yers"/>
</dbReference>
<feature type="domain" description="HD Cas3-type" evidence="9">
    <location>
        <begin position="102"/>
        <end position="336"/>
    </location>
</feature>
<name>A0A380TYQ2_ACTLI</name>
<protein>
    <submittedName>
        <fullName evidence="10">Helicase</fullName>
    </submittedName>
</protein>
<dbReference type="InterPro" id="IPR006483">
    <property type="entry name" value="CRISPR-assoc_Cas3_HD"/>
</dbReference>
<dbReference type="InterPro" id="IPR048823">
    <property type="entry name" value="Cas3_I-F_Cas2"/>
</dbReference>
<dbReference type="Pfam" id="PF21384">
    <property type="entry name" value="Cas3_I-F_Cas2"/>
    <property type="match status" value="1"/>
</dbReference>
<dbReference type="Pfam" id="PF18019">
    <property type="entry name" value="Cas3_HD"/>
    <property type="match status" value="1"/>
</dbReference>
<evidence type="ECO:0000259" key="9">
    <source>
        <dbReference type="PROSITE" id="PS51643"/>
    </source>
</evidence>
<dbReference type="AlphaFoldDB" id="A0A380TYQ2"/>
<evidence type="ECO:0000256" key="2">
    <source>
        <dbReference type="ARBA" id="ARBA00009046"/>
    </source>
</evidence>
<evidence type="ECO:0000256" key="3">
    <source>
        <dbReference type="ARBA" id="ARBA00022723"/>
    </source>
</evidence>
<evidence type="ECO:0000256" key="6">
    <source>
        <dbReference type="ARBA" id="ARBA00022806"/>
    </source>
</evidence>
<evidence type="ECO:0000256" key="5">
    <source>
        <dbReference type="ARBA" id="ARBA00022801"/>
    </source>
</evidence>
<dbReference type="InterPro" id="IPR054712">
    <property type="entry name" value="Cas3-like_dom"/>
</dbReference>
<dbReference type="GO" id="GO:0004386">
    <property type="term" value="F:helicase activity"/>
    <property type="evidence" value="ECO:0007669"/>
    <property type="project" value="UniProtKB-KW"/>
</dbReference>
<proteinExistence type="inferred from homology"/>
<comment type="similarity">
    <text evidence="1">In the N-terminal section; belongs to the CRISPR-associated nuclease Cas3-HD family.</text>
</comment>
<evidence type="ECO:0000256" key="8">
    <source>
        <dbReference type="ARBA" id="ARBA00023118"/>
    </source>
</evidence>
<organism evidence="10 11">
    <name type="scientific">Actinobacillus lignieresii</name>
    <dbReference type="NCBI Taxonomy" id="720"/>
    <lineage>
        <taxon>Bacteria</taxon>
        <taxon>Pseudomonadati</taxon>
        <taxon>Pseudomonadota</taxon>
        <taxon>Gammaproteobacteria</taxon>
        <taxon>Pasteurellales</taxon>
        <taxon>Pasteurellaceae</taxon>
        <taxon>Actinobacillus</taxon>
    </lineage>
</organism>
<sequence length="1115" mass="127858">MNILLISQCNKNALTETRRILDQFAERCGDRCWQTAITQAELETLHNMLRQTARKNTAVACYWTHGKNLTELLWIVGDKSQFNAEGRVPTNRTQRNILRADDENGWLSAYSIQILTAIAALLHDIGKANIAFQQKLKPKAKFFPDCYRHEWISARLFEAMIAGCDTDEQWLARLANWQNYIEENRDWLPNLTLIADKSDHPHNFSHFSPLAKVVLWLIISHHKLPFTQKTLNCHSDQERILSEHFMLKTAVEPFYRFLAPVEHWVMNQSEHSQPENFWQFKTLVMESKAWQKAMQRWANKALNHAPLRELSQLNKTINDPFLLILSRLCLIVGDHNYSSASADRRLGDLNFFEKLIANTDKKTKQPKQALDEHLLGVCKTSTKFARLLPKLAKELPHIQQHRPFTKRTNLDRFKWQNRAFELARSLQSESEQAGFFGVNMASTGCGKTLANAKIMYGLNNQDGARFTIALGLRVLTLQTGLALRQKLMLSSEQLAVLVGGSATKQLFELQNESVQSGSESAQEWFEDNEVYGMNFLESGIAEEEFGTLLADNKAKKLLYAPIVSCTLDHMIQATETIRGGKHIVPLLRLLTSDLVLDEPDDFSQSDLPALSRLVHLAGMFGSKVLLSSATLTPDLISGLFNAYQAGRKIYNRHQGINPELPICCAWIDEYKQQQQKCAAVKEFERYHAQFTASRAEKLMQSPIRHKAEIIQLPPFSAVENQDINYTMLADSLIEQAITLHQRYAQQDPISKKFVSVGLIRFANIKPMIPLVETLFKTPLNTQFSDYKIHLCCYHSRQLLLLRSKLEEKLDRILNRHEPEALFSQLEIMRALTQDKAVHHIFIVLGSPVTEVGRDHDYDWAIVDPSSMRSIIQLAGRVWRHRPEKIATQANILLLPTNWRGLQTKNNGSEPIFCRPGFEDQSNKLTSHKTVDLIKQEHLASITAIPRIIKPLVLQAETNLADLEHKVIGDLLNNKGINRVNAYWQDNLTNRLNANLPLITPFRKNEGKWRTEVVCLPSEESHWEFMFKSSEKAWEDPYFENDYLAEISYQKLNCESPWITPWLTTPLNQALSELCEQLDEADQTQAALRFATVSLQHYGKTLPIWKFNETLGFWQP</sequence>